<comment type="caution">
    <text evidence="1">The sequence shown here is derived from an EMBL/GenBank/DDBJ whole genome shotgun (WGS) entry which is preliminary data.</text>
</comment>
<protein>
    <submittedName>
        <fullName evidence="1">Uncharacterized protein</fullName>
    </submittedName>
</protein>
<dbReference type="AlphaFoldDB" id="A0AAV5MDP1"/>
<dbReference type="Proteomes" id="UP001054252">
    <property type="component" value="Unassembled WGS sequence"/>
</dbReference>
<keyword evidence="2" id="KW-1185">Reference proteome</keyword>
<accession>A0AAV5MDP1</accession>
<sequence length="44" mass="5135">MPSCPCNCLHLWHHDNLFGNLHALPYFCNTSLPRPQVMRTEIQV</sequence>
<organism evidence="1 2">
    <name type="scientific">Rubroshorea leprosula</name>
    <dbReference type="NCBI Taxonomy" id="152421"/>
    <lineage>
        <taxon>Eukaryota</taxon>
        <taxon>Viridiplantae</taxon>
        <taxon>Streptophyta</taxon>
        <taxon>Embryophyta</taxon>
        <taxon>Tracheophyta</taxon>
        <taxon>Spermatophyta</taxon>
        <taxon>Magnoliopsida</taxon>
        <taxon>eudicotyledons</taxon>
        <taxon>Gunneridae</taxon>
        <taxon>Pentapetalae</taxon>
        <taxon>rosids</taxon>
        <taxon>malvids</taxon>
        <taxon>Malvales</taxon>
        <taxon>Dipterocarpaceae</taxon>
        <taxon>Rubroshorea</taxon>
    </lineage>
</organism>
<gene>
    <name evidence="1" type="ORF">SLEP1_g54485</name>
</gene>
<evidence type="ECO:0000313" key="1">
    <source>
        <dbReference type="EMBL" id="GKV47597.1"/>
    </source>
</evidence>
<proteinExistence type="predicted"/>
<reference evidence="1 2" key="1">
    <citation type="journal article" date="2021" name="Commun. Biol.">
        <title>The genome of Shorea leprosula (Dipterocarpaceae) highlights the ecological relevance of drought in aseasonal tropical rainforests.</title>
        <authorList>
            <person name="Ng K.K.S."/>
            <person name="Kobayashi M.J."/>
            <person name="Fawcett J.A."/>
            <person name="Hatakeyama M."/>
            <person name="Paape T."/>
            <person name="Ng C.H."/>
            <person name="Ang C.C."/>
            <person name="Tnah L.H."/>
            <person name="Lee C.T."/>
            <person name="Nishiyama T."/>
            <person name="Sese J."/>
            <person name="O'Brien M.J."/>
            <person name="Copetti D."/>
            <person name="Mohd Noor M.I."/>
            <person name="Ong R.C."/>
            <person name="Putra M."/>
            <person name="Sireger I.Z."/>
            <person name="Indrioko S."/>
            <person name="Kosugi Y."/>
            <person name="Izuno A."/>
            <person name="Isagi Y."/>
            <person name="Lee S.L."/>
            <person name="Shimizu K.K."/>
        </authorList>
    </citation>
    <scope>NUCLEOTIDE SEQUENCE [LARGE SCALE GENOMIC DNA]</scope>
    <source>
        <strain evidence="1">214</strain>
    </source>
</reference>
<evidence type="ECO:0000313" key="2">
    <source>
        <dbReference type="Proteomes" id="UP001054252"/>
    </source>
</evidence>
<name>A0AAV5MDP1_9ROSI</name>
<dbReference type="EMBL" id="BPVZ01000232">
    <property type="protein sequence ID" value="GKV47597.1"/>
    <property type="molecule type" value="Genomic_DNA"/>
</dbReference>